<protein>
    <submittedName>
        <fullName evidence="1">Uncharacterized protein</fullName>
    </submittedName>
</protein>
<dbReference type="AlphaFoldDB" id="A0A2A2F2Y0"/>
<dbReference type="EMBL" id="NSKD01000005">
    <property type="protein sequence ID" value="PAU79806.1"/>
    <property type="molecule type" value="Genomic_DNA"/>
</dbReference>
<dbReference type="Proteomes" id="UP000218896">
    <property type="component" value="Unassembled WGS sequence"/>
</dbReference>
<sequence>MPTSIYYPRTPSSSKKIAQKTCPADMTSEEFERMFLAANGKSPDRQCVCSPSKPVVVPPSAQDRSVSIAALKACTDEQRQTLSHMSHYAGGATVMGLANLLSDTKIPEAVGDLTTFGGNGMGSAVAQSDRVLGAINKYDLANKHYEDLKNHRAAPRTLNAAKTRAQAAFKEMNQVLNEKSLNYLNNNTFGMRQTTNATGRTVQESIPVRNTMDVEKLAKFAKAGRVAGPGFIVFDGYLRGKDVYQSWQNNDPNWQRKAVVQGVSFGAGIYAGAAIATVIAITPVGLAIGIVAGGAAAVGIDYGVKEVVGGLYDWW</sequence>
<accession>A0A2A2F2Y0</accession>
<proteinExistence type="predicted"/>
<dbReference type="OrthoDB" id="6383099at2"/>
<comment type="caution">
    <text evidence="1">The sequence shown here is derived from an EMBL/GenBank/DDBJ whole genome shotgun (WGS) entry which is preliminary data.</text>
</comment>
<evidence type="ECO:0000313" key="2">
    <source>
        <dbReference type="Proteomes" id="UP000218896"/>
    </source>
</evidence>
<gene>
    <name evidence="1" type="ORF">CK501_11430</name>
</gene>
<dbReference type="RefSeq" id="WP_095617876.1">
    <property type="nucleotide sequence ID" value="NZ_NSKD01000005.1"/>
</dbReference>
<name>A0A2A2F2Y0_9GAMM</name>
<reference evidence="1 2" key="1">
    <citation type="submission" date="2017-08" db="EMBL/GenBank/DDBJ databases">
        <title>Halovibrio sewagensis sp. nov., isolated from wastewater of high salinity.</title>
        <authorList>
            <person name="Dong X."/>
            <person name="Zhang G."/>
        </authorList>
    </citation>
    <scope>NUCLEOTIDE SEQUENCE [LARGE SCALE GENOMIC DNA]</scope>
    <source>
        <strain evidence="1 2">YL5-2</strain>
    </source>
</reference>
<organism evidence="1 2">
    <name type="scientific">Halovibrio salipaludis</name>
    <dbReference type="NCBI Taxonomy" id="2032626"/>
    <lineage>
        <taxon>Bacteria</taxon>
        <taxon>Pseudomonadati</taxon>
        <taxon>Pseudomonadota</taxon>
        <taxon>Gammaproteobacteria</taxon>
        <taxon>Oceanospirillales</taxon>
        <taxon>Halomonadaceae</taxon>
        <taxon>Halovibrio</taxon>
    </lineage>
</organism>
<keyword evidence="2" id="KW-1185">Reference proteome</keyword>
<evidence type="ECO:0000313" key="1">
    <source>
        <dbReference type="EMBL" id="PAU79806.1"/>
    </source>
</evidence>